<dbReference type="EMBL" id="SEHH01000134">
    <property type="protein sequence ID" value="TBX37767.1"/>
    <property type="molecule type" value="Genomic_DNA"/>
</dbReference>
<accession>A0A4Q9XY91</accession>
<proteinExistence type="predicted"/>
<reference evidence="2 3" key="1">
    <citation type="submission" date="2019-01" db="EMBL/GenBank/DDBJ databases">
        <title>Draft genome sequence of Lactobacillus paraplantarum OSY-TC318, a Producer of the novel lantibiotic Paraplantaracin TC318.</title>
        <authorList>
            <person name="Hussein W.E."/>
            <person name="Huang E."/>
            <person name="Yousef A.E."/>
        </authorList>
    </citation>
    <scope>NUCLEOTIDE SEQUENCE [LARGE SCALE GENOMIC DNA]</scope>
    <source>
        <strain evidence="2 3">OSY-TC318</strain>
    </source>
</reference>
<name>A0A4Q9XY91_9LACO</name>
<dbReference type="Proteomes" id="UP000292648">
    <property type="component" value="Unassembled WGS sequence"/>
</dbReference>
<comment type="caution">
    <text evidence="2">The sequence shown here is derived from an EMBL/GenBank/DDBJ whole genome shotgun (WGS) entry which is preliminary data.</text>
</comment>
<dbReference type="InterPro" id="IPR025668">
    <property type="entry name" value="Tnp_DDE_dom"/>
</dbReference>
<feature type="domain" description="Transposase DDE" evidence="1">
    <location>
        <begin position="12"/>
        <end position="57"/>
    </location>
</feature>
<sequence>MLNVDLLRTSATRIKEAKLVFFIDKTNSHSFLVNTFRMLLSAVAYNIVQAFKQTALPMGKRYS</sequence>
<dbReference type="Pfam" id="PF13701">
    <property type="entry name" value="DDE_Tnp_1_4"/>
    <property type="match status" value="1"/>
</dbReference>
<evidence type="ECO:0000259" key="1">
    <source>
        <dbReference type="Pfam" id="PF13701"/>
    </source>
</evidence>
<evidence type="ECO:0000313" key="2">
    <source>
        <dbReference type="EMBL" id="TBX37767.1"/>
    </source>
</evidence>
<evidence type="ECO:0000313" key="3">
    <source>
        <dbReference type="Proteomes" id="UP000292648"/>
    </source>
</evidence>
<protein>
    <recommendedName>
        <fullName evidence="1">Transposase DDE domain-containing protein</fullName>
    </recommendedName>
</protein>
<gene>
    <name evidence="2" type="ORF">EUZ87_14865</name>
</gene>
<organism evidence="2 3">
    <name type="scientific">Lactiplantibacillus paraplantarum</name>
    <dbReference type="NCBI Taxonomy" id="60520"/>
    <lineage>
        <taxon>Bacteria</taxon>
        <taxon>Bacillati</taxon>
        <taxon>Bacillota</taxon>
        <taxon>Bacilli</taxon>
        <taxon>Lactobacillales</taxon>
        <taxon>Lactobacillaceae</taxon>
        <taxon>Lactiplantibacillus</taxon>
    </lineage>
</organism>
<dbReference type="AlphaFoldDB" id="A0A4Q9XY91"/>